<organism evidence="6 7">
    <name type="scientific">Mycena chlorophos</name>
    <name type="common">Agaric fungus</name>
    <name type="synonym">Agaricus chlorophos</name>
    <dbReference type="NCBI Taxonomy" id="658473"/>
    <lineage>
        <taxon>Eukaryota</taxon>
        <taxon>Fungi</taxon>
        <taxon>Dikarya</taxon>
        <taxon>Basidiomycota</taxon>
        <taxon>Agaricomycotina</taxon>
        <taxon>Agaricomycetes</taxon>
        <taxon>Agaricomycetidae</taxon>
        <taxon>Agaricales</taxon>
        <taxon>Marasmiineae</taxon>
        <taxon>Mycenaceae</taxon>
        <taxon>Mycena</taxon>
    </lineage>
</organism>
<evidence type="ECO:0000256" key="1">
    <source>
        <dbReference type="ARBA" id="ARBA00022723"/>
    </source>
</evidence>
<dbReference type="Pfam" id="PF01753">
    <property type="entry name" value="zf-MYND"/>
    <property type="match status" value="1"/>
</dbReference>
<evidence type="ECO:0000313" key="7">
    <source>
        <dbReference type="Proteomes" id="UP000815677"/>
    </source>
</evidence>
<evidence type="ECO:0000313" key="6">
    <source>
        <dbReference type="EMBL" id="GAT49877.1"/>
    </source>
</evidence>
<feature type="domain" description="MYND-type" evidence="5">
    <location>
        <begin position="26"/>
        <end position="63"/>
    </location>
</feature>
<keyword evidence="1" id="KW-0479">Metal-binding</keyword>
<reference evidence="6" key="1">
    <citation type="submission" date="2014-09" db="EMBL/GenBank/DDBJ databases">
        <title>Genome sequence of the luminous mushroom Mycena chlorophos for searching fungal bioluminescence genes.</title>
        <authorList>
            <person name="Tanaka Y."/>
            <person name="Kasuga D."/>
            <person name="Oba Y."/>
            <person name="Hase S."/>
            <person name="Sato K."/>
            <person name="Oba Y."/>
            <person name="Sakakibara Y."/>
        </authorList>
    </citation>
    <scope>NUCLEOTIDE SEQUENCE</scope>
</reference>
<keyword evidence="3" id="KW-0862">Zinc</keyword>
<proteinExistence type="predicted"/>
<dbReference type="EMBL" id="DF846005">
    <property type="protein sequence ID" value="GAT49877.1"/>
    <property type="molecule type" value="Genomic_DNA"/>
</dbReference>
<gene>
    <name evidence="6" type="ORF">MCHLO_07162</name>
</gene>
<dbReference type="Gene3D" id="6.10.140.2220">
    <property type="match status" value="1"/>
</dbReference>
<evidence type="ECO:0000256" key="4">
    <source>
        <dbReference type="PROSITE-ProRule" id="PRU00134"/>
    </source>
</evidence>
<keyword evidence="2 4" id="KW-0863">Zinc-finger</keyword>
<sequence length="569" mass="65273">MSSAPMTTTNEVPTWTYHTLNPRKRCAACAKPDARKRCTACKTARYCDMECATRNWPEHRDMCAIYKKHRLDADQAPGSRELGEFIAHWMLTFCRFGTYAAQLSQQDDNYLKTHMFFVELRSVSPAETVTEDRRFQVAAAAVMTDEAMLRLARDMSPGVEQQLISWMHMEQRTGNNLALVAHADDNWLCFASPNLDALFSGLYAYRQSGRVAEEMYAYFQERFASVVARGNPRDDWEQMLAYKRAAVYERRIATDGKAADFLDFSSTARRLGIKDSGNPRTTPAITCTTMDLHPFAIHKRFMLMYEHDLRPDTRILKTYINTTTGRPVIMILKGVVRHVRHEEKMTVRPSVRHSALLIDQKKTLLLGGFGEEYAHVCGLLQDLMDPFAETRVRPDCGQKMLNAEQKQEAFSTHRWVCTTSDGEHLIRITFNQQVIVHDYNIHAPRYPVQSDRNFKLGMTVDCFLGLQNMCYDEEVFDDGFCTRTSRWLLQAIDVVKYPTEEPLDYVYVTPRLSMIIDALPPERKGMLDVAGGRVTTPEEEDRLLPNFAAQQVTTAEEEDRLLPDFAARM</sequence>
<dbReference type="InterPro" id="IPR002893">
    <property type="entry name" value="Znf_MYND"/>
</dbReference>
<name>A0ABQ0LFL1_MYCCL</name>
<evidence type="ECO:0000256" key="2">
    <source>
        <dbReference type="ARBA" id="ARBA00022771"/>
    </source>
</evidence>
<evidence type="ECO:0000259" key="5">
    <source>
        <dbReference type="PROSITE" id="PS50865"/>
    </source>
</evidence>
<accession>A0ABQ0LFL1</accession>
<dbReference type="Proteomes" id="UP000815677">
    <property type="component" value="Unassembled WGS sequence"/>
</dbReference>
<dbReference type="PROSITE" id="PS01360">
    <property type="entry name" value="ZF_MYND_1"/>
    <property type="match status" value="1"/>
</dbReference>
<evidence type="ECO:0000256" key="3">
    <source>
        <dbReference type="ARBA" id="ARBA00022833"/>
    </source>
</evidence>
<dbReference type="PROSITE" id="PS50865">
    <property type="entry name" value="ZF_MYND_2"/>
    <property type="match status" value="1"/>
</dbReference>
<keyword evidence="7" id="KW-1185">Reference proteome</keyword>
<dbReference type="SUPFAM" id="SSF144232">
    <property type="entry name" value="HIT/MYND zinc finger-like"/>
    <property type="match status" value="1"/>
</dbReference>
<protein>
    <recommendedName>
        <fullName evidence="5">MYND-type domain-containing protein</fullName>
    </recommendedName>
</protein>